<gene>
    <name evidence="6" type="ORF">D9615_005015</name>
</gene>
<dbReference type="EMBL" id="JAACJP010000007">
    <property type="protein sequence ID" value="KAF5383147.1"/>
    <property type="molecule type" value="Genomic_DNA"/>
</dbReference>
<feature type="region of interest" description="Disordered" evidence="4">
    <location>
        <begin position="1"/>
        <end position="93"/>
    </location>
</feature>
<dbReference type="InterPro" id="IPR008978">
    <property type="entry name" value="HSP20-like_chaperone"/>
</dbReference>
<evidence type="ECO:0000256" key="4">
    <source>
        <dbReference type="SAM" id="MobiDB-lite"/>
    </source>
</evidence>
<dbReference type="Pfam" id="PF00011">
    <property type="entry name" value="HSP20"/>
    <property type="match status" value="1"/>
</dbReference>
<feature type="region of interest" description="Disordered" evidence="4">
    <location>
        <begin position="120"/>
        <end position="194"/>
    </location>
</feature>
<dbReference type="PANTHER" id="PTHR11527">
    <property type="entry name" value="HEAT-SHOCK PROTEIN 20 FAMILY MEMBER"/>
    <property type="match status" value="1"/>
</dbReference>
<dbReference type="InterPro" id="IPR002068">
    <property type="entry name" value="A-crystallin/Hsp20_dom"/>
</dbReference>
<evidence type="ECO:0000313" key="7">
    <source>
        <dbReference type="Proteomes" id="UP000565441"/>
    </source>
</evidence>
<dbReference type="AlphaFoldDB" id="A0A8H5HH69"/>
<dbReference type="OrthoDB" id="1431247at2759"/>
<name>A0A8H5HH69_9AGAR</name>
<feature type="compositionally biased region" description="Low complexity" evidence="4">
    <location>
        <begin position="31"/>
        <end position="59"/>
    </location>
</feature>
<comment type="similarity">
    <text evidence="2 3">Belongs to the small heat shock protein (HSP20) family.</text>
</comment>
<dbReference type="CDD" id="cd06464">
    <property type="entry name" value="ACD_sHsps-like"/>
    <property type="match status" value="1"/>
</dbReference>
<evidence type="ECO:0000256" key="3">
    <source>
        <dbReference type="RuleBase" id="RU003616"/>
    </source>
</evidence>
<dbReference type="PROSITE" id="PS01031">
    <property type="entry name" value="SHSP"/>
    <property type="match status" value="1"/>
</dbReference>
<feature type="domain" description="SHSP" evidence="5">
    <location>
        <begin position="220"/>
        <end position="346"/>
    </location>
</feature>
<sequence length="346" mass="38702">MSYPHGQFPEDFSNPTRPLFPTWETMENEEQQQPQQTQQPQQQHRSQQPQQQQSDTHSPTGPPPHTPQQHPTIQLEESTHVVPSQQRSAYDDAPVRLYQVHQGSERPRQSMREVESHLHIDTLRSSSASTSAGPVRQTRSSQHQQQVHPYRRPPSATSAVPPTRQQPLVRFTSIQPSSSSVHSPAIPSPASVTSRLASYGSGIGSPVDTLLAPSVRHETRRLYLLRTDSHYDPESKKLIAMLEVPGVRKADVRVTLSTCTWNRVRQITVSGIARPVFPPASMSESTDGVPELTIRERKYGEFARTFAVPSDVNREDIEASMEDGVLTIKVPCGMPVHPNPEDIPVR</sequence>
<evidence type="ECO:0000313" key="6">
    <source>
        <dbReference type="EMBL" id="KAF5383147.1"/>
    </source>
</evidence>
<protein>
    <recommendedName>
        <fullName evidence="5">SHSP domain-containing protein</fullName>
    </recommendedName>
</protein>
<accession>A0A8H5HH69</accession>
<evidence type="ECO:0000256" key="2">
    <source>
        <dbReference type="PROSITE-ProRule" id="PRU00285"/>
    </source>
</evidence>
<feature type="compositionally biased region" description="Low complexity" evidence="4">
    <location>
        <begin position="173"/>
        <end position="192"/>
    </location>
</feature>
<evidence type="ECO:0000259" key="5">
    <source>
        <dbReference type="PROSITE" id="PS01031"/>
    </source>
</evidence>
<dbReference type="Gene3D" id="2.60.40.790">
    <property type="match status" value="1"/>
</dbReference>
<comment type="caution">
    <text evidence="6">The sequence shown here is derived from an EMBL/GenBank/DDBJ whole genome shotgun (WGS) entry which is preliminary data.</text>
</comment>
<proteinExistence type="inferred from homology"/>
<feature type="compositionally biased region" description="Polar residues" evidence="4">
    <location>
        <begin position="155"/>
        <end position="166"/>
    </location>
</feature>
<keyword evidence="1" id="KW-0346">Stress response</keyword>
<organism evidence="6 7">
    <name type="scientific">Tricholomella constricta</name>
    <dbReference type="NCBI Taxonomy" id="117010"/>
    <lineage>
        <taxon>Eukaryota</taxon>
        <taxon>Fungi</taxon>
        <taxon>Dikarya</taxon>
        <taxon>Basidiomycota</taxon>
        <taxon>Agaricomycotina</taxon>
        <taxon>Agaricomycetes</taxon>
        <taxon>Agaricomycetidae</taxon>
        <taxon>Agaricales</taxon>
        <taxon>Tricholomatineae</taxon>
        <taxon>Lyophyllaceae</taxon>
        <taxon>Tricholomella</taxon>
    </lineage>
</organism>
<reference evidence="6 7" key="1">
    <citation type="journal article" date="2020" name="ISME J.">
        <title>Uncovering the hidden diversity of litter-decomposition mechanisms in mushroom-forming fungi.</title>
        <authorList>
            <person name="Floudas D."/>
            <person name="Bentzer J."/>
            <person name="Ahren D."/>
            <person name="Johansson T."/>
            <person name="Persson P."/>
            <person name="Tunlid A."/>
        </authorList>
    </citation>
    <scope>NUCLEOTIDE SEQUENCE [LARGE SCALE GENOMIC DNA]</scope>
    <source>
        <strain evidence="6 7">CBS 661.87</strain>
    </source>
</reference>
<dbReference type="SUPFAM" id="SSF49764">
    <property type="entry name" value="HSP20-like chaperones"/>
    <property type="match status" value="1"/>
</dbReference>
<dbReference type="Proteomes" id="UP000565441">
    <property type="component" value="Unassembled WGS sequence"/>
</dbReference>
<keyword evidence="7" id="KW-1185">Reference proteome</keyword>
<feature type="compositionally biased region" description="Polar residues" evidence="4">
    <location>
        <begin position="123"/>
        <end position="147"/>
    </location>
</feature>
<dbReference type="InterPro" id="IPR031107">
    <property type="entry name" value="Small_HSP"/>
</dbReference>
<evidence type="ECO:0000256" key="1">
    <source>
        <dbReference type="ARBA" id="ARBA00023016"/>
    </source>
</evidence>